<protein>
    <submittedName>
        <fullName evidence="2">Phasin protein</fullName>
    </submittedName>
</protein>
<sequence length="113" mass="12469">MSIQFDNFQKFGKEQVEATLKTFGTVSKGAQNIAVEVADYSKKSFEDGTATLEKLVACKTLDKAVEIQADYMKTAYEGFVAQSTKLSELYADLAKEVFKPYEGLYAKVKSAAN</sequence>
<keyword evidence="3" id="KW-1185">Reference proteome</keyword>
<dbReference type="Proteomes" id="UP000248021">
    <property type="component" value="Unassembled WGS sequence"/>
</dbReference>
<dbReference type="RefSeq" id="WP_110375464.1">
    <property type="nucleotide sequence ID" value="NZ_CAKNFM010000006.1"/>
</dbReference>
<dbReference type="InterPro" id="IPR018968">
    <property type="entry name" value="Phasin"/>
</dbReference>
<accession>A0A2V3UH50</accession>
<dbReference type="AlphaFoldDB" id="A0A2V3UH50"/>
<gene>
    <name evidence="2" type="ORF">C7450_106352</name>
</gene>
<proteinExistence type="predicted"/>
<feature type="domain" description="Phasin" evidence="1">
    <location>
        <begin position="7"/>
        <end position="102"/>
    </location>
</feature>
<dbReference type="Pfam" id="PF09361">
    <property type="entry name" value="Phasin_2"/>
    <property type="match status" value="1"/>
</dbReference>
<dbReference type="OrthoDB" id="7678100at2"/>
<evidence type="ECO:0000313" key="3">
    <source>
        <dbReference type="Proteomes" id="UP000248021"/>
    </source>
</evidence>
<name>A0A2V3UH50_9HYPH</name>
<reference evidence="2 3" key="1">
    <citation type="submission" date="2018-05" db="EMBL/GenBank/DDBJ databases">
        <title>Genomic Encyclopedia of Type Strains, Phase IV (KMG-IV): sequencing the most valuable type-strain genomes for metagenomic binning, comparative biology and taxonomic classification.</title>
        <authorList>
            <person name="Goeker M."/>
        </authorList>
    </citation>
    <scope>NUCLEOTIDE SEQUENCE [LARGE SCALE GENOMIC DNA]</scope>
    <source>
        <strain evidence="2 3">DSM 6462</strain>
    </source>
</reference>
<evidence type="ECO:0000313" key="2">
    <source>
        <dbReference type="EMBL" id="PXW58176.1"/>
    </source>
</evidence>
<dbReference type="EMBL" id="QJJK01000006">
    <property type="protein sequence ID" value="PXW58176.1"/>
    <property type="molecule type" value="Genomic_DNA"/>
</dbReference>
<evidence type="ECO:0000259" key="1">
    <source>
        <dbReference type="Pfam" id="PF09361"/>
    </source>
</evidence>
<organism evidence="2 3">
    <name type="scientific">Chelatococcus asaccharovorans</name>
    <dbReference type="NCBI Taxonomy" id="28210"/>
    <lineage>
        <taxon>Bacteria</taxon>
        <taxon>Pseudomonadati</taxon>
        <taxon>Pseudomonadota</taxon>
        <taxon>Alphaproteobacteria</taxon>
        <taxon>Hyphomicrobiales</taxon>
        <taxon>Chelatococcaceae</taxon>
        <taxon>Chelatococcus</taxon>
    </lineage>
</organism>
<comment type="caution">
    <text evidence="2">The sequence shown here is derived from an EMBL/GenBank/DDBJ whole genome shotgun (WGS) entry which is preliminary data.</text>
</comment>